<evidence type="ECO:0000313" key="2">
    <source>
        <dbReference type="EMBL" id="SCC78892.1"/>
    </source>
</evidence>
<dbReference type="RefSeq" id="WP_091847306.1">
    <property type="nucleotide sequence ID" value="NZ_FMBL01000001.1"/>
</dbReference>
<evidence type="ECO:0000313" key="3">
    <source>
        <dbReference type="Proteomes" id="UP000242610"/>
    </source>
</evidence>
<dbReference type="GO" id="GO:0003824">
    <property type="term" value="F:catalytic activity"/>
    <property type="evidence" value="ECO:0007669"/>
    <property type="project" value="UniProtKB-ARBA"/>
</dbReference>
<protein>
    <submittedName>
        <fullName evidence="2">Pimeloyl-ACP methyl ester carboxylesterase</fullName>
    </submittedName>
</protein>
<dbReference type="EMBL" id="FMBL01000001">
    <property type="protein sequence ID" value="SCC78892.1"/>
    <property type="molecule type" value="Genomic_DNA"/>
</dbReference>
<dbReference type="Gene3D" id="3.40.50.1820">
    <property type="entry name" value="alpha/beta hydrolase"/>
    <property type="match status" value="1"/>
</dbReference>
<feature type="domain" description="AB hydrolase-1" evidence="1">
    <location>
        <begin position="16"/>
        <end position="250"/>
    </location>
</feature>
<dbReference type="OrthoDB" id="27092at2"/>
<organism evidence="2 3">
    <name type="scientific">Bifidobacterium commune</name>
    <dbReference type="NCBI Taxonomy" id="1505727"/>
    <lineage>
        <taxon>Bacteria</taxon>
        <taxon>Bacillati</taxon>
        <taxon>Actinomycetota</taxon>
        <taxon>Actinomycetes</taxon>
        <taxon>Bifidobacteriales</taxon>
        <taxon>Bifidobacteriaceae</taxon>
        <taxon>Bifidobacterium</taxon>
    </lineage>
</organism>
<dbReference type="STRING" id="1505727.GA0061077_0477"/>
<reference evidence="3" key="1">
    <citation type="submission" date="2016-08" db="EMBL/GenBank/DDBJ databases">
        <authorList>
            <person name="Varghese N."/>
            <person name="Submissions Spin"/>
        </authorList>
    </citation>
    <scope>NUCLEOTIDE SEQUENCE [LARGE SCALE GENOMIC DNA]</scope>
    <source>
        <strain evidence="3">R-52791</strain>
    </source>
</reference>
<gene>
    <name evidence="2" type="ORF">GA0061077_0477</name>
</gene>
<evidence type="ECO:0000259" key="1">
    <source>
        <dbReference type="Pfam" id="PF12697"/>
    </source>
</evidence>
<name>A0A1C4H2E4_9BIFI</name>
<dbReference type="PANTHER" id="PTHR43798">
    <property type="entry name" value="MONOACYLGLYCEROL LIPASE"/>
    <property type="match status" value="1"/>
</dbReference>
<dbReference type="InterPro" id="IPR000073">
    <property type="entry name" value="AB_hydrolase_1"/>
</dbReference>
<dbReference type="PANTHER" id="PTHR43798:SF6">
    <property type="entry name" value="HYDROLASE, PUTATIVE (AFU_ORTHOLOGUE AFUA_4G13070)-RELATED"/>
    <property type="match status" value="1"/>
</dbReference>
<dbReference type="Pfam" id="PF12697">
    <property type="entry name" value="Abhydrolase_6"/>
    <property type="match status" value="1"/>
</dbReference>
<dbReference type="SUPFAM" id="SSF53474">
    <property type="entry name" value="alpha/beta-Hydrolases"/>
    <property type="match status" value="1"/>
</dbReference>
<dbReference type="InterPro" id="IPR029058">
    <property type="entry name" value="AB_hydrolase_fold"/>
</dbReference>
<dbReference type="Proteomes" id="UP000242610">
    <property type="component" value="Unassembled WGS sequence"/>
</dbReference>
<proteinExistence type="predicted"/>
<dbReference type="InterPro" id="IPR050266">
    <property type="entry name" value="AB_hydrolase_sf"/>
</dbReference>
<accession>A0A1C4H2E4</accession>
<sequence>MHPEAYTVVRGEGLPIIIVHGMGVDHRSLMMLDDAFALGTRRIYIDLPGYGQTEPLSGDGGLSELAEWFTSTVNELVGEGQRFALFGNSMGGALVRDTLSREPKCVAGLALLAPVVDPVMAHRHLAEHIISQPNPELTHHLPQDKVTDFVTMGVNQSFDAWRRYQRYIFPGTRLCNLEANTKLGKRYWLDGNPEQRLGTYAGPTLIMTGKQDQVVGYEDQRALLSHYPNSIFEVIDPAGHNIHIDQPETVKSLLSTWSETLLR</sequence>
<dbReference type="PRINTS" id="PR00111">
    <property type="entry name" value="ABHYDROLASE"/>
</dbReference>
<keyword evidence="3" id="KW-1185">Reference proteome</keyword>
<dbReference type="AlphaFoldDB" id="A0A1C4H2E4"/>